<sequence length="154" mass="16471">MPVATAVEEFASTSVIGRAGLVGATPPTPFGRTAAVATSSIVPHSPHSGQRPTHLATVCPQAVHRNDDFGFATPLTLMAPADTHRRRAATAAQTLRPPNDASPERFVPERFVPERFVPERFVPERFVPQNAIVPRRADGGRSNSRGMSAGRCPV</sequence>
<protein>
    <submittedName>
        <fullName evidence="2">Uncharacterized protein</fullName>
    </submittedName>
</protein>
<dbReference type="EMBL" id="BAHC01000213">
    <property type="protein sequence ID" value="GAB93298.1"/>
    <property type="molecule type" value="Genomic_DNA"/>
</dbReference>
<organism evidence="2 3">
    <name type="scientific">Gordonia rhizosphera NBRC 16068</name>
    <dbReference type="NCBI Taxonomy" id="1108045"/>
    <lineage>
        <taxon>Bacteria</taxon>
        <taxon>Bacillati</taxon>
        <taxon>Actinomycetota</taxon>
        <taxon>Actinomycetes</taxon>
        <taxon>Mycobacteriales</taxon>
        <taxon>Gordoniaceae</taxon>
        <taxon>Gordonia</taxon>
    </lineage>
</organism>
<dbReference type="AlphaFoldDB" id="K6VAT8"/>
<reference evidence="2 3" key="1">
    <citation type="submission" date="2012-08" db="EMBL/GenBank/DDBJ databases">
        <title>Whole genome shotgun sequence of Gordonia rhizosphera NBRC 16068.</title>
        <authorList>
            <person name="Takarada H."/>
            <person name="Isaki S."/>
            <person name="Hosoyama A."/>
            <person name="Tsuchikane K."/>
            <person name="Katsumata H."/>
            <person name="Baba S."/>
            <person name="Ohji S."/>
            <person name="Yamazaki S."/>
            <person name="Fujita N."/>
        </authorList>
    </citation>
    <scope>NUCLEOTIDE SEQUENCE [LARGE SCALE GENOMIC DNA]</scope>
    <source>
        <strain evidence="2 3">NBRC 16068</strain>
    </source>
</reference>
<feature type="region of interest" description="Disordered" evidence="1">
    <location>
        <begin position="133"/>
        <end position="154"/>
    </location>
</feature>
<gene>
    <name evidence="2" type="ORF">GORHZ_213_00740</name>
</gene>
<proteinExistence type="predicted"/>
<evidence type="ECO:0000256" key="1">
    <source>
        <dbReference type="SAM" id="MobiDB-lite"/>
    </source>
</evidence>
<accession>K6VAT8</accession>
<name>K6VAT8_9ACTN</name>
<keyword evidence="3" id="KW-1185">Reference proteome</keyword>
<comment type="caution">
    <text evidence="2">The sequence shown here is derived from an EMBL/GenBank/DDBJ whole genome shotgun (WGS) entry which is preliminary data.</text>
</comment>
<dbReference type="Proteomes" id="UP000008363">
    <property type="component" value="Unassembled WGS sequence"/>
</dbReference>
<evidence type="ECO:0000313" key="3">
    <source>
        <dbReference type="Proteomes" id="UP000008363"/>
    </source>
</evidence>
<evidence type="ECO:0000313" key="2">
    <source>
        <dbReference type="EMBL" id="GAB93298.1"/>
    </source>
</evidence>